<evidence type="ECO:0000256" key="2">
    <source>
        <dbReference type="SAM" id="MobiDB-lite"/>
    </source>
</evidence>
<dbReference type="Pfam" id="PF00536">
    <property type="entry name" value="SAM_1"/>
    <property type="match status" value="1"/>
</dbReference>
<evidence type="ECO:0000259" key="3">
    <source>
        <dbReference type="PROSITE" id="PS50105"/>
    </source>
</evidence>
<dbReference type="OrthoDB" id="448455at2759"/>
<dbReference type="Gene3D" id="1.10.150.50">
    <property type="entry name" value="Transcription Factor, Ets-1"/>
    <property type="match status" value="1"/>
</dbReference>
<dbReference type="Proteomes" id="UP000186817">
    <property type="component" value="Unassembled WGS sequence"/>
</dbReference>
<keyword evidence="5" id="KW-1185">Reference proteome</keyword>
<evidence type="ECO:0000256" key="1">
    <source>
        <dbReference type="SAM" id="Coils"/>
    </source>
</evidence>
<evidence type="ECO:0000313" key="5">
    <source>
        <dbReference type="Proteomes" id="UP000186817"/>
    </source>
</evidence>
<feature type="coiled-coil region" evidence="1">
    <location>
        <begin position="689"/>
        <end position="716"/>
    </location>
</feature>
<feature type="domain" description="SAM" evidence="3">
    <location>
        <begin position="244"/>
        <end position="290"/>
    </location>
</feature>
<dbReference type="SUPFAM" id="SSF47769">
    <property type="entry name" value="SAM/Pointed domain"/>
    <property type="match status" value="1"/>
</dbReference>
<feature type="coiled-coil region" evidence="1">
    <location>
        <begin position="560"/>
        <end position="587"/>
    </location>
</feature>
<dbReference type="SMART" id="SM00454">
    <property type="entry name" value="SAM"/>
    <property type="match status" value="1"/>
</dbReference>
<proteinExistence type="predicted"/>
<keyword evidence="1" id="KW-0175">Coiled coil</keyword>
<gene>
    <name evidence="4" type="ORF">AK812_SmicGene33731</name>
</gene>
<protein>
    <recommendedName>
        <fullName evidence="3">SAM domain-containing protein</fullName>
    </recommendedName>
</protein>
<feature type="compositionally biased region" description="Polar residues" evidence="2">
    <location>
        <begin position="861"/>
        <end position="885"/>
    </location>
</feature>
<dbReference type="CDD" id="cd09487">
    <property type="entry name" value="SAM_superfamily"/>
    <property type="match status" value="1"/>
</dbReference>
<dbReference type="AlphaFoldDB" id="A0A1Q9CQY8"/>
<dbReference type="PROSITE" id="PS50105">
    <property type="entry name" value="SAM_DOMAIN"/>
    <property type="match status" value="1"/>
</dbReference>
<dbReference type="InterPro" id="IPR013761">
    <property type="entry name" value="SAM/pointed_sf"/>
</dbReference>
<sequence>MSPREGAACDGAALCLPEGRVIRLTPLQRPATINDLQQRERKQDHVTILECTCLPFERSSCRTWDFRLEALRTTGGAIVEQMTEGARQSKKVERSLDTPGMGSPTFKRVTACYVVHALKRPSCLMPSCDAVGAGNLKFVQDAQMLLILTARQSNAGHLCSVGPRFCSLSLPLPVAMVSKRSGKLLLLAVAMAMICRLKGPRSFCGVPRAEGKNRRLLTSTAWRLRRGNVESVPDPAPNQNVTTMDSQSVADWLASLGPAYQKYLPKFQEESVDGLLLMELTDVDLQEMGIAKLHCKKILAHRADLAARGLNKTVCDQRNLDRMYESSEASVSKGSSEMLMPRRFAGQVLNGMRRSGKSFTMVVDATMKQIDALLCDQQEEVLLLETVEAMNLFVGHRTAHVDAGHGHGCARDEVREDLQQIVQGKRVARSRSAVLYSKIRKLAAAMTRYCKVATNGASTETMKVEAKSQLDKSFAEVKDGMLNQVREASCCNTALLVRARDRLQSQIPGGAAVRANIDAMAKLMKDSSEAAENCKRIYNLADPEVQLALEARSGVLNDIIKAEEEELGRLQKRRDQVTQQLTETKKHRAKYEQILTEQANATKDIRDWHIKRFWRSWWKDEMKVYQEQVEEDAERNKKDAQSLSETCLKLEEESSQIGSNIEKKTAYIASLRRKNSQKHWQTILQAEGLIALEDEVKETEQKLQVIRGQLLQAMQETGVADPLMAAQIITQHEKSKILLSETTAKSSEVAVRMEALVSQVEDLVQPGLNDTDLLTSLDTEDLEPLSEAMHVINDRHEEHMRFLANHKAQVFGEVVNKAAEELPSQLLPGGSGSFEAQARPLVSVVLTGGSLGAGQRDALQSGAQSGRAPQSTKVELTSTVSQSNDMRPDNGHWRLRLGIHRMQQCTSDIPAIIRLLPPGYVVFSTRVVLF</sequence>
<reference evidence="4 5" key="1">
    <citation type="submission" date="2016-02" db="EMBL/GenBank/DDBJ databases">
        <title>Genome analysis of coral dinoflagellate symbionts highlights evolutionary adaptations to a symbiotic lifestyle.</title>
        <authorList>
            <person name="Aranda M."/>
            <person name="Li Y."/>
            <person name="Liew Y.J."/>
            <person name="Baumgarten S."/>
            <person name="Simakov O."/>
            <person name="Wilson M."/>
            <person name="Piel J."/>
            <person name="Ashoor H."/>
            <person name="Bougouffa S."/>
            <person name="Bajic V.B."/>
            <person name="Ryu T."/>
            <person name="Ravasi T."/>
            <person name="Bayer T."/>
            <person name="Micklem G."/>
            <person name="Kim H."/>
            <person name="Bhak J."/>
            <person name="Lajeunesse T.C."/>
            <person name="Voolstra C.R."/>
        </authorList>
    </citation>
    <scope>NUCLEOTIDE SEQUENCE [LARGE SCALE GENOMIC DNA]</scope>
    <source>
        <strain evidence="4 5">CCMP2467</strain>
    </source>
</reference>
<name>A0A1Q9CQY8_SYMMI</name>
<dbReference type="InterPro" id="IPR001660">
    <property type="entry name" value="SAM"/>
</dbReference>
<accession>A0A1Q9CQY8</accession>
<feature type="region of interest" description="Disordered" evidence="2">
    <location>
        <begin position="861"/>
        <end position="887"/>
    </location>
</feature>
<evidence type="ECO:0000313" key="4">
    <source>
        <dbReference type="EMBL" id="OLP85297.1"/>
    </source>
</evidence>
<dbReference type="EMBL" id="LSRX01000984">
    <property type="protein sequence ID" value="OLP85297.1"/>
    <property type="molecule type" value="Genomic_DNA"/>
</dbReference>
<comment type="caution">
    <text evidence="4">The sequence shown here is derived from an EMBL/GenBank/DDBJ whole genome shotgun (WGS) entry which is preliminary data.</text>
</comment>
<feature type="coiled-coil region" evidence="1">
    <location>
        <begin position="626"/>
        <end position="653"/>
    </location>
</feature>
<organism evidence="4 5">
    <name type="scientific">Symbiodinium microadriaticum</name>
    <name type="common">Dinoflagellate</name>
    <name type="synonym">Zooxanthella microadriatica</name>
    <dbReference type="NCBI Taxonomy" id="2951"/>
    <lineage>
        <taxon>Eukaryota</taxon>
        <taxon>Sar</taxon>
        <taxon>Alveolata</taxon>
        <taxon>Dinophyceae</taxon>
        <taxon>Suessiales</taxon>
        <taxon>Symbiodiniaceae</taxon>
        <taxon>Symbiodinium</taxon>
    </lineage>
</organism>